<name>A0ABY6MT99_9BURK</name>
<evidence type="ECO:0000313" key="2">
    <source>
        <dbReference type="Proteomes" id="UP001163266"/>
    </source>
</evidence>
<gene>
    <name evidence="1" type="ORF">OMP39_01185</name>
</gene>
<proteinExistence type="predicted"/>
<dbReference type="EMBL" id="CP110257">
    <property type="protein sequence ID" value="UZD55240.1"/>
    <property type="molecule type" value="Genomic_DNA"/>
</dbReference>
<keyword evidence="2" id="KW-1185">Reference proteome</keyword>
<protein>
    <submittedName>
        <fullName evidence="1">Uncharacterized protein</fullName>
    </submittedName>
</protein>
<dbReference type="RefSeq" id="WP_264892998.1">
    <property type="nucleotide sequence ID" value="NZ_CP110257.1"/>
</dbReference>
<accession>A0ABY6MT99</accession>
<reference evidence="1" key="1">
    <citation type="submission" date="2022-10" db="EMBL/GenBank/DDBJ databases">
        <title>Complete genome sequence of Schlegelella aquatica LMG 23380.</title>
        <authorList>
            <person name="Musilova J."/>
            <person name="Kourilova X."/>
            <person name="Bezdicek M."/>
            <person name="Hermankova K."/>
            <person name="Obruca S."/>
            <person name="Sedlar K."/>
        </authorList>
    </citation>
    <scope>NUCLEOTIDE SEQUENCE</scope>
    <source>
        <strain evidence="1">LMG 23380</strain>
    </source>
</reference>
<dbReference type="Proteomes" id="UP001163266">
    <property type="component" value="Chromosome"/>
</dbReference>
<sequence length="209" mass="23494">MHQGIRPWPDCPRSEARKVNEAAERAAALRNAAPPGDRGKADRDLGYKLYIDEKKYYLQPMLFMAKQHPGDVCTPAPFANAPTYQCVEGQRYRVGCHVFIFDESFKEVGFHTIEIKESALYFCNAVPAVGVGDKTRNEVLMTVQYFFIDGTPAAQISEIGSGWKRMTVALRLKAEGGKVLIEQDDRCLGNPNRIETVPDARRRLARCAR</sequence>
<organism evidence="1 2">
    <name type="scientific">Caldimonas aquatica</name>
    <dbReference type="NCBI Taxonomy" id="376175"/>
    <lineage>
        <taxon>Bacteria</taxon>
        <taxon>Pseudomonadati</taxon>
        <taxon>Pseudomonadota</taxon>
        <taxon>Betaproteobacteria</taxon>
        <taxon>Burkholderiales</taxon>
        <taxon>Sphaerotilaceae</taxon>
        <taxon>Caldimonas</taxon>
    </lineage>
</organism>
<evidence type="ECO:0000313" key="1">
    <source>
        <dbReference type="EMBL" id="UZD55240.1"/>
    </source>
</evidence>